<dbReference type="InterPro" id="IPR017938">
    <property type="entry name" value="Riboflavin_synthase-like_b-brl"/>
</dbReference>
<evidence type="ECO:0000256" key="13">
    <source>
        <dbReference type="SAM" id="Phobius"/>
    </source>
</evidence>
<comment type="catalytic activity">
    <reaction evidence="12">
        <text>2 a Fe(II)-siderophore + NADP(+) + H(+) = 2 a Fe(III)-siderophore + NADPH</text>
        <dbReference type="Rhea" id="RHEA:28795"/>
        <dbReference type="Rhea" id="RHEA-COMP:11342"/>
        <dbReference type="Rhea" id="RHEA-COMP:11344"/>
        <dbReference type="ChEBI" id="CHEBI:15378"/>
        <dbReference type="ChEBI" id="CHEBI:29033"/>
        <dbReference type="ChEBI" id="CHEBI:29034"/>
        <dbReference type="ChEBI" id="CHEBI:57783"/>
        <dbReference type="ChEBI" id="CHEBI:58349"/>
        <dbReference type="EC" id="1.16.1.9"/>
    </reaction>
</comment>
<evidence type="ECO:0000313" key="16">
    <source>
        <dbReference type="Proteomes" id="UP000887226"/>
    </source>
</evidence>
<keyword evidence="11 13" id="KW-0472">Membrane</keyword>
<dbReference type="InterPro" id="IPR013130">
    <property type="entry name" value="Fe3_Rdtase_TM_dom"/>
</dbReference>
<dbReference type="Gene3D" id="3.40.50.80">
    <property type="entry name" value="Nucleotide-binding domain of ferredoxin-NADP reductase (FNR) module"/>
    <property type="match status" value="1"/>
</dbReference>
<keyword evidence="10" id="KW-0406">Ion transport</keyword>
<evidence type="ECO:0000256" key="10">
    <source>
        <dbReference type="ARBA" id="ARBA00023065"/>
    </source>
</evidence>
<dbReference type="Pfam" id="PF08022">
    <property type="entry name" value="FAD_binding_8"/>
    <property type="match status" value="1"/>
</dbReference>
<dbReference type="GO" id="GO:0006879">
    <property type="term" value="P:intracellular iron ion homeostasis"/>
    <property type="evidence" value="ECO:0007669"/>
    <property type="project" value="TreeGrafter"/>
</dbReference>
<dbReference type="SFLD" id="SFLDS00052">
    <property type="entry name" value="Ferric_Reductase_Domain"/>
    <property type="match status" value="1"/>
</dbReference>
<keyword evidence="9" id="KW-0560">Oxidoreductase</keyword>
<feature type="transmembrane region" description="Helical" evidence="13">
    <location>
        <begin position="254"/>
        <end position="278"/>
    </location>
</feature>
<dbReference type="EMBL" id="MU253762">
    <property type="protein sequence ID" value="KAG9247839.1"/>
    <property type="molecule type" value="Genomic_DNA"/>
</dbReference>
<sequence>MSSIRSVLMPMAQRAGGATGDPAIDATNATTAGTTITAAAAGPAPKVDTTIINQMFYNYIFIILASVVAGLIVWRVTLESVKYVRTLACLDNDTQRYFILPAQHWATFKKGFLYAPIFVTRHSREFKLSAAINVGTLPTRFQLLFLLAYLGTNVSFCVLSIDWAQPKNTVFQAVRKRTGILSTVNLVPLLVMASRNNPLLKWLNLSFDTFNLLHRWFGRIVVLEALAHVIAYAYQFGSAAKFFATVTEVGSMEFYGFVGIVAMLTMSIQAASVFRHAFYETFKYVHIVLAATVLAVIYIHLARLAQQTLIFGCVAIWGLERLTRVSKLVYRNIGAGGTSATVEAMPGNACRVTVQMARPWAFKPGQHAYLYMPSVGLTTSHPFSIAWSEEAEIPAEDEKMSVARHDILGIKSTSMSFVIRARTGFTDKLFKKAEASKDGKFYTKCFAEGPYGGNHMMHSYGTVMLFAGGVGITHQVPHVRDLVAGHASGTIAAKKIVLIWTVQSPEHLEWIRPWMTAILGMDKRRECLRILLFISRPRNTKEVHSPSSTVQMFPGRPNITSLLDAEVDLQVGAMGVSVCGGGALSDDVRRAVRDRQHISNIDFVEEAFSW</sequence>
<evidence type="ECO:0000256" key="5">
    <source>
        <dbReference type="ARBA" id="ARBA00022475"/>
    </source>
</evidence>
<evidence type="ECO:0000256" key="7">
    <source>
        <dbReference type="ARBA" id="ARBA00022982"/>
    </source>
</evidence>
<evidence type="ECO:0000256" key="4">
    <source>
        <dbReference type="ARBA" id="ARBA00022448"/>
    </source>
</evidence>
<feature type="transmembrane region" description="Helical" evidence="13">
    <location>
        <begin position="143"/>
        <end position="165"/>
    </location>
</feature>
<dbReference type="PANTHER" id="PTHR32361">
    <property type="entry name" value="FERRIC/CUPRIC REDUCTASE TRANSMEMBRANE COMPONENT"/>
    <property type="match status" value="1"/>
</dbReference>
<evidence type="ECO:0000256" key="1">
    <source>
        <dbReference type="ARBA" id="ARBA00004651"/>
    </source>
</evidence>
<organism evidence="15 16">
    <name type="scientific">Calycina marina</name>
    <dbReference type="NCBI Taxonomy" id="1763456"/>
    <lineage>
        <taxon>Eukaryota</taxon>
        <taxon>Fungi</taxon>
        <taxon>Dikarya</taxon>
        <taxon>Ascomycota</taxon>
        <taxon>Pezizomycotina</taxon>
        <taxon>Leotiomycetes</taxon>
        <taxon>Helotiales</taxon>
        <taxon>Pezizellaceae</taxon>
        <taxon>Calycina</taxon>
    </lineage>
</organism>
<dbReference type="PROSITE" id="PS51384">
    <property type="entry name" value="FAD_FR"/>
    <property type="match status" value="1"/>
</dbReference>
<reference evidence="15" key="1">
    <citation type="journal article" date="2021" name="IMA Fungus">
        <title>Genomic characterization of three marine fungi, including Emericellopsis atlantica sp. nov. with signatures of a generalist lifestyle and marine biomass degradation.</title>
        <authorList>
            <person name="Hagestad O.C."/>
            <person name="Hou L."/>
            <person name="Andersen J.H."/>
            <person name="Hansen E.H."/>
            <person name="Altermark B."/>
            <person name="Li C."/>
            <person name="Kuhnert E."/>
            <person name="Cox R.J."/>
            <person name="Crous P.W."/>
            <person name="Spatafora J.W."/>
            <person name="Lail K."/>
            <person name="Amirebrahimi M."/>
            <person name="Lipzen A."/>
            <person name="Pangilinan J."/>
            <person name="Andreopoulos W."/>
            <person name="Hayes R.D."/>
            <person name="Ng V."/>
            <person name="Grigoriev I.V."/>
            <person name="Jackson S.A."/>
            <person name="Sutton T.D.S."/>
            <person name="Dobson A.D.W."/>
            <person name="Rama T."/>
        </authorList>
    </citation>
    <scope>NUCLEOTIDE SEQUENCE</scope>
    <source>
        <strain evidence="15">TRa3180A</strain>
    </source>
</reference>
<feature type="transmembrane region" description="Helical" evidence="13">
    <location>
        <begin position="56"/>
        <end position="77"/>
    </location>
</feature>
<dbReference type="InterPro" id="IPR017927">
    <property type="entry name" value="FAD-bd_FR_type"/>
</dbReference>
<comment type="subcellular location">
    <subcellularLocation>
        <location evidence="1">Cell membrane</location>
        <topology evidence="1">Multi-pass membrane protein</topology>
    </subcellularLocation>
</comment>
<keyword evidence="16" id="KW-1185">Reference proteome</keyword>
<gene>
    <name evidence="15" type="ORF">BJ878DRAFT_434602</name>
</gene>
<evidence type="ECO:0000256" key="6">
    <source>
        <dbReference type="ARBA" id="ARBA00022692"/>
    </source>
</evidence>
<evidence type="ECO:0000256" key="2">
    <source>
        <dbReference type="ARBA" id="ARBA00006278"/>
    </source>
</evidence>
<keyword evidence="4" id="KW-0813">Transport</keyword>
<dbReference type="PANTHER" id="PTHR32361:SF24">
    <property type="entry name" value="REDUCTASE, PUTATIVE (AFU_ORTHOLOGUE AFUA_3G10820)-RELATED"/>
    <property type="match status" value="1"/>
</dbReference>
<dbReference type="GO" id="GO:0015677">
    <property type="term" value="P:copper ion import"/>
    <property type="evidence" value="ECO:0007669"/>
    <property type="project" value="TreeGrafter"/>
</dbReference>
<protein>
    <recommendedName>
        <fullName evidence="3">ferric-chelate reductase (NADPH)</fullName>
        <ecNumber evidence="3">1.16.1.9</ecNumber>
    </recommendedName>
</protein>
<evidence type="ECO:0000256" key="12">
    <source>
        <dbReference type="ARBA" id="ARBA00048483"/>
    </source>
</evidence>
<evidence type="ECO:0000256" key="3">
    <source>
        <dbReference type="ARBA" id="ARBA00012668"/>
    </source>
</evidence>
<feature type="transmembrane region" description="Helical" evidence="13">
    <location>
        <begin position="284"/>
        <end position="301"/>
    </location>
</feature>
<proteinExistence type="inferred from homology"/>
<dbReference type="Pfam" id="PF08030">
    <property type="entry name" value="NAD_binding_6"/>
    <property type="match status" value="1"/>
</dbReference>
<dbReference type="InterPro" id="IPR039261">
    <property type="entry name" value="FNR_nucleotide-bd"/>
</dbReference>
<name>A0A9P7Z9D7_9HELO</name>
<accession>A0A9P7Z9D7</accession>
<dbReference type="SUPFAM" id="SSF63380">
    <property type="entry name" value="Riboflavin synthase domain-like"/>
    <property type="match status" value="1"/>
</dbReference>
<dbReference type="AlphaFoldDB" id="A0A9P7Z9D7"/>
<keyword evidence="6 13" id="KW-0812">Transmembrane</keyword>
<keyword evidence="5" id="KW-1003">Cell membrane</keyword>
<dbReference type="InterPro" id="IPR051410">
    <property type="entry name" value="Ferric/Cupric_Reductase"/>
</dbReference>
<dbReference type="GO" id="GO:0005886">
    <property type="term" value="C:plasma membrane"/>
    <property type="evidence" value="ECO:0007669"/>
    <property type="project" value="UniProtKB-SubCell"/>
</dbReference>
<dbReference type="OrthoDB" id="4494341at2759"/>
<keyword evidence="8 13" id="KW-1133">Transmembrane helix</keyword>
<evidence type="ECO:0000256" key="11">
    <source>
        <dbReference type="ARBA" id="ARBA00023136"/>
    </source>
</evidence>
<comment type="caution">
    <text evidence="15">The sequence shown here is derived from an EMBL/GenBank/DDBJ whole genome shotgun (WGS) entry which is preliminary data.</text>
</comment>
<dbReference type="CDD" id="cd06186">
    <property type="entry name" value="NOX_Duox_like_FAD_NADP"/>
    <property type="match status" value="1"/>
</dbReference>
<dbReference type="EC" id="1.16.1.9" evidence="3"/>
<dbReference type="SFLD" id="SFLDG01168">
    <property type="entry name" value="Ferric_reductase_subgroup_(FRE"/>
    <property type="match status" value="1"/>
</dbReference>
<keyword evidence="7" id="KW-0249">Electron transport</keyword>
<dbReference type="InterPro" id="IPR013121">
    <property type="entry name" value="Fe_red_NAD-bd_6"/>
</dbReference>
<comment type="similarity">
    <text evidence="2">Belongs to the ferric reductase (FRE) family.</text>
</comment>
<evidence type="ECO:0000256" key="9">
    <source>
        <dbReference type="ARBA" id="ARBA00023002"/>
    </source>
</evidence>
<evidence type="ECO:0000313" key="15">
    <source>
        <dbReference type="EMBL" id="KAG9247839.1"/>
    </source>
</evidence>
<dbReference type="Proteomes" id="UP000887226">
    <property type="component" value="Unassembled WGS sequence"/>
</dbReference>
<dbReference type="SUPFAM" id="SSF52343">
    <property type="entry name" value="Ferredoxin reductase-like, C-terminal NADP-linked domain"/>
    <property type="match status" value="1"/>
</dbReference>
<dbReference type="FunFam" id="3.40.50.80:FF:000023">
    <property type="entry name" value="Putative ferric-chelate reductase"/>
    <property type="match status" value="1"/>
</dbReference>
<feature type="domain" description="FAD-binding FR-type" evidence="14">
    <location>
        <begin position="315"/>
        <end position="457"/>
    </location>
</feature>
<dbReference type="GO" id="GO:0006826">
    <property type="term" value="P:iron ion transport"/>
    <property type="evidence" value="ECO:0007669"/>
    <property type="project" value="UniProtKB-ARBA"/>
</dbReference>
<dbReference type="InterPro" id="IPR013112">
    <property type="entry name" value="FAD-bd_8"/>
</dbReference>
<feature type="transmembrane region" description="Helical" evidence="13">
    <location>
        <begin position="216"/>
        <end position="234"/>
    </location>
</feature>
<evidence type="ECO:0000256" key="8">
    <source>
        <dbReference type="ARBA" id="ARBA00022989"/>
    </source>
</evidence>
<dbReference type="GO" id="GO:0052851">
    <property type="term" value="F:ferric-chelate reductase (NADPH) activity"/>
    <property type="evidence" value="ECO:0007669"/>
    <property type="project" value="UniProtKB-EC"/>
</dbReference>
<dbReference type="Pfam" id="PF01794">
    <property type="entry name" value="Ferric_reduct"/>
    <property type="match status" value="1"/>
</dbReference>
<evidence type="ECO:0000259" key="14">
    <source>
        <dbReference type="PROSITE" id="PS51384"/>
    </source>
</evidence>